<gene>
    <name evidence="1" type="ORF">UFOPK2852_00299</name>
</gene>
<dbReference type="EMBL" id="CAEZZJ010000019">
    <property type="protein sequence ID" value="CAB4752065.1"/>
    <property type="molecule type" value="Genomic_DNA"/>
</dbReference>
<sequence length="167" mass="17581">MRSTSDSIFAASNSSVSALPLTVQRLGTGTIVSPCEPRVKVFTEETGTFNSSATKLVKRAVSNIPACPITRFFGNEVASWVSAVISSSGFDTTMITAFGECFAIFSATPRTIPAFTPIRSIRLIPGLRGSPAVITTTSEFAVASYPPPSAVVVAPTIFVSKPSIDRD</sequence>
<proteinExistence type="predicted"/>
<name>A0A6J6TYC2_9ZZZZ</name>
<reference evidence="1" key="1">
    <citation type="submission" date="2020-05" db="EMBL/GenBank/DDBJ databases">
        <authorList>
            <person name="Chiriac C."/>
            <person name="Salcher M."/>
            <person name="Ghai R."/>
            <person name="Kavagutti S V."/>
        </authorList>
    </citation>
    <scope>NUCLEOTIDE SEQUENCE</scope>
</reference>
<accession>A0A6J6TYC2</accession>
<organism evidence="1">
    <name type="scientific">freshwater metagenome</name>
    <dbReference type="NCBI Taxonomy" id="449393"/>
    <lineage>
        <taxon>unclassified sequences</taxon>
        <taxon>metagenomes</taxon>
        <taxon>ecological metagenomes</taxon>
    </lineage>
</organism>
<dbReference type="AlphaFoldDB" id="A0A6J6TYC2"/>
<evidence type="ECO:0000313" key="1">
    <source>
        <dbReference type="EMBL" id="CAB4752065.1"/>
    </source>
</evidence>
<protein>
    <submittedName>
        <fullName evidence="1">Unannotated protein</fullName>
    </submittedName>
</protein>